<feature type="compositionally biased region" description="Low complexity" evidence="1">
    <location>
        <begin position="228"/>
        <end position="241"/>
    </location>
</feature>
<feature type="region of interest" description="Disordered" evidence="1">
    <location>
        <begin position="83"/>
        <end position="186"/>
    </location>
</feature>
<protein>
    <submittedName>
        <fullName evidence="2 3">Uncharacterized protein</fullName>
    </submittedName>
</protein>
<evidence type="ECO:0000313" key="3">
    <source>
        <dbReference type="EnsemblMetazoa" id="KAF7493591.1"/>
    </source>
</evidence>
<feature type="compositionally biased region" description="Basic residues" evidence="1">
    <location>
        <begin position="154"/>
        <end position="174"/>
    </location>
</feature>
<evidence type="ECO:0000256" key="1">
    <source>
        <dbReference type="SAM" id="MobiDB-lite"/>
    </source>
</evidence>
<organism evidence="2">
    <name type="scientific">Sarcoptes scabiei</name>
    <name type="common">Itch mite</name>
    <name type="synonym">Acarus scabiei</name>
    <dbReference type="NCBI Taxonomy" id="52283"/>
    <lineage>
        <taxon>Eukaryota</taxon>
        <taxon>Metazoa</taxon>
        <taxon>Ecdysozoa</taxon>
        <taxon>Arthropoda</taxon>
        <taxon>Chelicerata</taxon>
        <taxon>Arachnida</taxon>
        <taxon>Acari</taxon>
        <taxon>Acariformes</taxon>
        <taxon>Sarcoptiformes</taxon>
        <taxon>Astigmata</taxon>
        <taxon>Psoroptidia</taxon>
        <taxon>Sarcoptoidea</taxon>
        <taxon>Sarcoptidae</taxon>
        <taxon>Sarcoptinae</taxon>
        <taxon>Sarcoptes</taxon>
    </lineage>
</organism>
<dbReference type="EMBL" id="WVUK01000055">
    <property type="protein sequence ID" value="KAF7493591.1"/>
    <property type="molecule type" value="Genomic_DNA"/>
</dbReference>
<sequence length="349" mass="39588">MLIEKIISFISSSKMHQINKIIGIILPSALISSTLSQASTSSSLASSITKSILSNLSCYVCSTIDDINCKNLNETIQWLNRNAHPKNDHDDEDDGEDDVNSSNTDYNDHHPHQSNPHHNEQSFFDRNGQHSSLSIPIGLEDDDGEDDDRIYADHRHHHHHHQQQQHHLLHHHNHHYQDHDEEHRQQQKYTIDGVEDIYGNNNNNNDDDDSRIQTPMIFDHTQTPPHRSSSSSSTSLSSSVSEIENRADSIDKFRAQCMPNERFCSVIRLGVSAPDNVQEFNFFALKRSCSEQCTDGCFIIGNGEKTKLSICSSCCTSNNCNIGNFGESNLRRKIYLDLIVLLATIRMIM</sequence>
<feature type="compositionally biased region" description="Polar residues" evidence="1">
    <location>
        <begin position="113"/>
        <end position="134"/>
    </location>
</feature>
<evidence type="ECO:0000313" key="4">
    <source>
        <dbReference type="Proteomes" id="UP000070412"/>
    </source>
</evidence>
<keyword evidence="4" id="KW-1185">Reference proteome</keyword>
<accession>A0A834VEA1</accession>
<reference evidence="2" key="2">
    <citation type="submission" date="2020-01" db="EMBL/GenBank/DDBJ databases">
        <authorList>
            <person name="Korhonen P.K.K."/>
            <person name="Guangxu M.G."/>
            <person name="Wang T.W."/>
            <person name="Stroehlein A.J.S."/>
            <person name="Young N.D."/>
            <person name="Ang C.-S.A."/>
            <person name="Fernando D.W.F."/>
            <person name="Lu H.L."/>
            <person name="Taylor S.T."/>
            <person name="Ehtesham M.E.M."/>
            <person name="Najaraj S.H.N."/>
            <person name="Harsha G.H.G."/>
            <person name="Madugundu A.M."/>
            <person name="Renuse S.R."/>
            <person name="Holt D.H."/>
            <person name="Pandey A.P."/>
            <person name="Papenfuss A.P."/>
            <person name="Gasser R.B.G."/>
            <person name="Fischer K.F."/>
        </authorList>
    </citation>
    <scope>NUCLEOTIDE SEQUENCE</scope>
    <source>
        <strain evidence="2">SSS_KF_BRIS2020</strain>
    </source>
</reference>
<dbReference type="AlphaFoldDB" id="A0A834VEA1"/>
<dbReference type="OrthoDB" id="6489754at2759"/>
<name>A0A834VEA1_SARSC</name>
<dbReference type="CDD" id="cd00117">
    <property type="entry name" value="TFP"/>
    <property type="match status" value="1"/>
</dbReference>
<dbReference type="Proteomes" id="UP000070412">
    <property type="component" value="Unassembled WGS sequence"/>
</dbReference>
<evidence type="ECO:0000313" key="2">
    <source>
        <dbReference type="EMBL" id="KAF7493591.1"/>
    </source>
</evidence>
<feature type="compositionally biased region" description="Acidic residues" evidence="1">
    <location>
        <begin position="90"/>
        <end position="99"/>
    </location>
</feature>
<gene>
    <name evidence="2" type="ORF">SSS_3044</name>
</gene>
<feature type="compositionally biased region" description="Basic and acidic residues" evidence="1">
    <location>
        <begin position="175"/>
        <end position="185"/>
    </location>
</feature>
<reference evidence="3" key="3">
    <citation type="submission" date="2022-06" db="UniProtKB">
        <authorList>
            <consortium name="EnsemblMetazoa"/>
        </authorList>
    </citation>
    <scope>IDENTIFICATION</scope>
</reference>
<feature type="compositionally biased region" description="Acidic residues" evidence="1">
    <location>
        <begin position="139"/>
        <end position="148"/>
    </location>
</feature>
<reference evidence="4" key="1">
    <citation type="journal article" date="2020" name="PLoS Negl. Trop. Dis.">
        <title>High-quality nuclear genome for Sarcoptes scabiei-A critical resource for a neglected parasite.</title>
        <authorList>
            <person name="Korhonen P.K."/>
            <person name="Gasser R.B."/>
            <person name="Ma G."/>
            <person name="Wang T."/>
            <person name="Stroehlein A.J."/>
            <person name="Young N.D."/>
            <person name="Ang C.S."/>
            <person name="Fernando D.D."/>
            <person name="Lu H.C."/>
            <person name="Taylor S."/>
            <person name="Reynolds S.L."/>
            <person name="Mofiz E."/>
            <person name="Najaraj S.H."/>
            <person name="Gowda H."/>
            <person name="Madugundu A."/>
            <person name="Renuse S."/>
            <person name="Holt D."/>
            <person name="Pandey A."/>
            <person name="Papenfuss A.T."/>
            <person name="Fischer K."/>
        </authorList>
    </citation>
    <scope>NUCLEOTIDE SEQUENCE [LARGE SCALE GENOMIC DNA]</scope>
</reference>
<proteinExistence type="predicted"/>
<dbReference type="EnsemblMetazoa" id="SSS_3044s_mrna">
    <property type="protein sequence ID" value="KAF7493591.1"/>
    <property type="gene ID" value="SSS_3044"/>
</dbReference>
<feature type="region of interest" description="Disordered" evidence="1">
    <location>
        <begin position="218"/>
        <end position="241"/>
    </location>
</feature>